<feature type="chain" id="PRO_5032653977" evidence="2">
    <location>
        <begin position="20"/>
        <end position="428"/>
    </location>
</feature>
<comment type="caution">
    <text evidence="6">The sequence shown here is derived from an EMBL/GenBank/DDBJ whole genome shotgun (WGS) entry which is preliminary data.</text>
</comment>
<evidence type="ECO:0000256" key="2">
    <source>
        <dbReference type="SAM" id="SignalP"/>
    </source>
</evidence>
<dbReference type="InterPro" id="IPR011628">
    <property type="entry name" value="Cleaved_adhesin"/>
</dbReference>
<gene>
    <name evidence="6" type="ORF">HU137_06745</name>
</gene>
<dbReference type="NCBIfam" id="NF038128">
    <property type="entry name" value="choice_anch_J"/>
    <property type="match status" value="1"/>
</dbReference>
<dbReference type="Pfam" id="PF18962">
    <property type="entry name" value="Por_Secre_tail"/>
    <property type="match status" value="1"/>
</dbReference>
<evidence type="ECO:0000313" key="7">
    <source>
        <dbReference type="Proteomes" id="UP000552241"/>
    </source>
</evidence>
<accession>A0A838ZSD1</accession>
<evidence type="ECO:0000313" key="6">
    <source>
        <dbReference type="EMBL" id="MBA5629469.1"/>
    </source>
</evidence>
<dbReference type="AlphaFoldDB" id="A0A838ZSD1"/>
<dbReference type="RefSeq" id="WP_182043022.1">
    <property type="nucleotide sequence ID" value="NZ_JACDZE010000001.1"/>
</dbReference>
<evidence type="ECO:0000259" key="3">
    <source>
        <dbReference type="Pfam" id="PF07675"/>
    </source>
</evidence>
<evidence type="ECO:0000259" key="4">
    <source>
        <dbReference type="Pfam" id="PF18962"/>
    </source>
</evidence>
<feature type="signal peptide" evidence="2">
    <location>
        <begin position="1"/>
        <end position="19"/>
    </location>
</feature>
<keyword evidence="1 2" id="KW-0732">Signal</keyword>
<feature type="domain" description="GEVED" evidence="5">
    <location>
        <begin position="261"/>
        <end position="340"/>
    </location>
</feature>
<organism evidence="6 7">
    <name type="scientific">Moheibacter lacus</name>
    <dbReference type="NCBI Taxonomy" id="2745851"/>
    <lineage>
        <taxon>Bacteria</taxon>
        <taxon>Pseudomonadati</taxon>
        <taxon>Bacteroidota</taxon>
        <taxon>Flavobacteriia</taxon>
        <taxon>Flavobacteriales</taxon>
        <taxon>Weeksellaceae</taxon>
        <taxon>Moheibacter</taxon>
    </lineage>
</organism>
<dbReference type="Pfam" id="PF20009">
    <property type="entry name" value="GEVED"/>
    <property type="match status" value="1"/>
</dbReference>
<sequence length="428" mass="46453">MKKILFSLAMVAGLMAVNAQTVIWSDNFDDEDISDWTIYDEDGDGNTWGDMFQVTDGTTGEPVSPVSLISRSWQGGALTPDNWVVSPAIDLTGSTGTIALNWKVQAAAASWDLENYSIYVATESDLVSLEASDVSFSETYDDPDGNGTQYERTLDVSSFAGQTIYIAVRHHDCEDQDWLSIDDLEVVVEGGGGEDYCMPLPLDCSDGDIIMNVTFAGIDHDSDCGVDGYSDYTTEVAAAQVIAGETYDVEMEIGAGWYEKVSMWIDFDNSLTFDESERFELVEGDTGGIMTSSITIPADATEGIYRMRFFLGAVGSDNPYPADPCNGDDQGYGEIEDYMVEVGTLGMGDLDASVVAIYPNPVVDSFQVNLSSKFNANQVSVTVTDLSGKTVKTFGNQTSYNVSELPKGVYIVKITDGKNVETKKLIKK</sequence>
<evidence type="ECO:0000259" key="5">
    <source>
        <dbReference type="Pfam" id="PF20009"/>
    </source>
</evidence>
<name>A0A838ZSD1_9FLAO</name>
<dbReference type="EMBL" id="JACDZE010000001">
    <property type="protein sequence ID" value="MBA5629469.1"/>
    <property type="molecule type" value="Genomic_DNA"/>
</dbReference>
<dbReference type="InterPro" id="IPR045474">
    <property type="entry name" value="GEVED"/>
</dbReference>
<keyword evidence="7" id="KW-1185">Reference proteome</keyword>
<dbReference type="InterPro" id="IPR026444">
    <property type="entry name" value="Secre_tail"/>
</dbReference>
<protein>
    <submittedName>
        <fullName evidence="6">Choice-of-anchor J domain-containing protein</fullName>
    </submittedName>
</protein>
<reference evidence="6 7" key="1">
    <citation type="submission" date="2020-07" db="EMBL/GenBank/DDBJ databases">
        <title>Moheibacter lacus sp. nov., a member of the family Flavobacteriaceae isolated from freshwater lake sediment.</title>
        <authorList>
            <person name="Liu Y."/>
        </authorList>
    </citation>
    <scope>NUCLEOTIDE SEQUENCE [LARGE SCALE GENOMIC DNA]</scope>
    <source>
        <strain evidence="6 7">BDHS18</strain>
    </source>
</reference>
<feature type="domain" description="Secretion system C-terminal sorting" evidence="4">
    <location>
        <begin position="357"/>
        <end position="426"/>
    </location>
</feature>
<dbReference type="Gene3D" id="2.60.120.200">
    <property type="match status" value="1"/>
</dbReference>
<dbReference type="NCBIfam" id="TIGR04183">
    <property type="entry name" value="Por_Secre_tail"/>
    <property type="match status" value="1"/>
</dbReference>
<dbReference type="Pfam" id="PF07675">
    <property type="entry name" value="Cleaved_Adhesin"/>
    <property type="match status" value="1"/>
</dbReference>
<proteinExistence type="predicted"/>
<feature type="domain" description="Cleaved adhesin" evidence="3">
    <location>
        <begin position="26"/>
        <end position="186"/>
    </location>
</feature>
<dbReference type="Proteomes" id="UP000552241">
    <property type="component" value="Unassembled WGS sequence"/>
</dbReference>
<evidence type="ECO:0000256" key="1">
    <source>
        <dbReference type="ARBA" id="ARBA00022729"/>
    </source>
</evidence>